<dbReference type="Gene3D" id="3.30.1300.10">
    <property type="entry name" value="Pantoate-beta-alanine ligase, C-terminal domain"/>
    <property type="match status" value="1"/>
</dbReference>
<evidence type="ECO:0000256" key="3">
    <source>
        <dbReference type="ARBA" id="ARBA00012219"/>
    </source>
</evidence>
<dbReference type="PANTHER" id="PTHR21299">
    <property type="entry name" value="CYTIDYLATE KINASE/PANTOATE-BETA-ALANINE LIGASE"/>
    <property type="match status" value="1"/>
</dbReference>
<proteinExistence type="inferred from homology"/>
<dbReference type="Gene3D" id="3.40.50.620">
    <property type="entry name" value="HUPs"/>
    <property type="match status" value="1"/>
</dbReference>
<dbReference type="NCBIfam" id="TIGR00018">
    <property type="entry name" value="panC"/>
    <property type="match status" value="1"/>
</dbReference>
<dbReference type="AlphaFoldDB" id="X1K531"/>
<evidence type="ECO:0000256" key="1">
    <source>
        <dbReference type="ARBA" id="ARBA00004990"/>
    </source>
</evidence>
<evidence type="ECO:0000256" key="2">
    <source>
        <dbReference type="ARBA" id="ARBA00009256"/>
    </source>
</evidence>
<evidence type="ECO:0000256" key="7">
    <source>
        <dbReference type="ARBA" id="ARBA00022840"/>
    </source>
</evidence>
<dbReference type="FunFam" id="3.40.50.620:FF:000013">
    <property type="entry name" value="Pantothenate synthetase"/>
    <property type="match status" value="1"/>
</dbReference>
<dbReference type="PANTHER" id="PTHR21299:SF1">
    <property type="entry name" value="PANTOATE--BETA-ALANINE LIGASE"/>
    <property type="match status" value="1"/>
</dbReference>
<evidence type="ECO:0000313" key="10">
    <source>
        <dbReference type="EMBL" id="GAH77168.1"/>
    </source>
</evidence>
<reference evidence="10" key="1">
    <citation type="journal article" date="2014" name="Front. Microbiol.">
        <title>High frequency of phylogenetically diverse reductive dehalogenase-homologous genes in deep subseafloor sedimentary metagenomes.</title>
        <authorList>
            <person name="Kawai M."/>
            <person name="Futagami T."/>
            <person name="Toyoda A."/>
            <person name="Takaki Y."/>
            <person name="Nishi S."/>
            <person name="Hori S."/>
            <person name="Arai W."/>
            <person name="Tsubouchi T."/>
            <person name="Morono Y."/>
            <person name="Uchiyama I."/>
            <person name="Ito T."/>
            <person name="Fujiyama A."/>
            <person name="Inagaki F."/>
            <person name="Takami H."/>
        </authorList>
    </citation>
    <scope>NUCLEOTIDE SEQUENCE</scope>
    <source>
        <strain evidence="10">Expedition CK06-06</strain>
    </source>
</reference>
<protein>
    <recommendedName>
        <fullName evidence="3">pantoate--beta-alanine ligase (AMP-forming)</fullName>
        <ecNumber evidence="3">6.3.2.1</ecNumber>
    </recommendedName>
    <alternativeName>
        <fullName evidence="8">Pantoate-activating enzyme</fullName>
    </alternativeName>
</protein>
<evidence type="ECO:0000256" key="6">
    <source>
        <dbReference type="ARBA" id="ARBA00022741"/>
    </source>
</evidence>
<gene>
    <name evidence="10" type="ORF">S03H2_62377</name>
</gene>
<name>X1K531_9ZZZZ</name>
<dbReference type="InterPro" id="IPR003721">
    <property type="entry name" value="Pantoate_ligase"/>
</dbReference>
<accession>X1K531</accession>
<dbReference type="SUPFAM" id="SSF52374">
    <property type="entry name" value="Nucleotidylyl transferase"/>
    <property type="match status" value="1"/>
</dbReference>
<dbReference type="Pfam" id="PF02569">
    <property type="entry name" value="Pantoate_ligase"/>
    <property type="match status" value="1"/>
</dbReference>
<evidence type="ECO:0000256" key="5">
    <source>
        <dbReference type="ARBA" id="ARBA00022655"/>
    </source>
</evidence>
<evidence type="ECO:0000256" key="9">
    <source>
        <dbReference type="ARBA" id="ARBA00048258"/>
    </source>
</evidence>
<feature type="non-terminal residue" evidence="10">
    <location>
        <position position="232"/>
    </location>
</feature>
<dbReference type="InterPro" id="IPR014729">
    <property type="entry name" value="Rossmann-like_a/b/a_fold"/>
</dbReference>
<evidence type="ECO:0000256" key="8">
    <source>
        <dbReference type="ARBA" id="ARBA00032806"/>
    </source>
</evidence>
<dbReference type="UniPathway" id="UPA00028">
    <property type="reaction ID" value="UER00005"/>
</dbReference>
<comment type="similarity">
    <text evidence="2">Belongs to the pantothenate synthetase family.</text>
</comment>
<dbReference type="NCBIfam" id="TIGR00125">
    <property type="entry name" value="cyt_tran_rel"/>
    <property type="match status" value="1"/>
</dbReference>
<dbReference type="CDD" id="cd00560">
    <property type="entry name" value="PanC"/>
    <property type="match status" value="1"/>
</dbReference>
<dbReference type="InterPro" id="IPR004821">
    <property type="entry name" value="Cyt_trans-like"/>
</dbReference>
<dbReference type="HAMAP" id="MF_00158">
    <property type="entry name" value="PanC"/>
    <property type="match status" value="1"/>
</dbReference>
<keyword evidence="4" id="KW-0436">Ligase</keyword>
<dbReference type="GO" id="GO:0015940">
    <property type="term" value="P:pantothenate biosynthetic process"/>
    <property type="evidence" value="ECO:0007669"/>
    <property type="project" value="UniProtKB-UniPathway"/>
</dbReference>
<dbReference type="GO" id="GO:0004592">
    <property type="term" value="F:pantoate-beta-alanine ligase activity"/>
    <property type="evidence" value="ECO:0007669"/>
    <property type="project" value="UniProtKB-EC"/>
</dbReference>
<dbReference type="EC" id="6.3.2.1" evidence="3"/>
<organism evidence="10">
    <name type="scientific">marine sediment metagenome</name>
    <dbReference type="NCBI Taxonomy" id="412755"/>
    <lineage>
        <taxon>unclassified sequences</taxon>
        <taxon>metagenomes</taxon>
        <taxon>ecological metagenomes</taxon>
    </lineage>
</organism>
<comment type="pathway">
    <text evidence="1">Cofactor biosynthesis; (R)-pantothenate biosynthesis; (R)-pantothenate from (R)-pantoate and beta-alanine: step 1/1.</text>
</comment>
<evidence type="ECO:0000256" key="4">
    <source>
        <dbReference type="ARBA" id="ARBA00022598"/>
    </source>
</evidence>
<comment type="caution">
    <text evidence="10">The sequence shown here is derived from an EMBL/GenBank/DDBJ whole genome shotgun (WGS) entry which is preliminary data.</text>
</comment>
<dbReference type="InterPro" id="IPR042176">
    <property type="entry name" value="Pantoate_ligase_C"/>
</dbReference>
<sequence>MKVIEKIADMKRLRCQFTEPVGLVPTMGYFHEGHLSLVRRARAENPSVVVSIFVNPAQFGPQEDFGSYPRDLERDLTMLEKEKADIVFMPSVAEMYPSGFSSRVEVARLTERLEGASRPSFFGGVTTVVTKLFNIIQPARAYFGQKDAQQAIVVRKMVADLNMNVEIVTLPTVREPDGLAMSSRNAYLNPEERKAAAVLYCALTLAQKLWSQGEKDAERMRRQMLDLIQKEP</sequence>
<keyword evidence="7" id="KW-0067">ATP-binding</keyword>
<keyword evidence="6" id="KW-0547">Nucleotide-binding</keyword>
<comment type="catalytic activity">
    <reaction evidence="9">
        <text>(R)-pantoate + beta-alanine + ATP = (R)-pantothenate + AMP + diphosphate + H(+)</text>
        <dbReference type="Rhea" id="RHEA:10912"/>
        <dbReference type="ChEBI" id="CHEBI:15378"/>
        <dbReference type="ChEBI" id="CHEBI:15980"/>
        <dbReference type="ChEBI" id="CHEBI:29032"/>
        <dbReference type="ChEBI" id="CHEBI:30616"/>
        <dbReference type="ChEBI" id="CHEBI:33019"/>
        <dbReference type="ChEBI" id="CHEBI:57966"/>
        <dbReference type="ChEBI" id="CHEBI:456215"/>
        <dbReference type="EC" id="6.3.2.1"/>
    </reaction>
</comment>
<keyword evidence="5" id="KW-0566">Pantothenate biosynthesis</keyword>
<dbReference type="GO" id="GO:0005524">
    <property type="term" value="F:ATP binding"/>
    <property type="evidence" value="ECO:0007669"/>
    <property type="project" value="UniProtKB-KW"/>
</dbReference>
<dbReference type="GO" id="GO:0005829">
    <property type="term" value="C:cytosol"/>
    <property type="evidence" value="ECO:0007669"/>
    <property type="project" value="TreeGrafter"/>
</dbReference>
<dbReference type="EMBL" id="BARU01040340">
    <property type="protein sequence ID" value="GAH77168.1"/>
    <property type="molecule type" value="Genomic_DNA"/>
</dbReference>